<dbReference type="EMBL" id="SJPO01000015">
    <property type="protein sequence ID" value="TWT66750.1"/>
    <property type="molecule type" value="Genomic_DNA"/>
</dbReference>
<comment type="caution">
    <text evidence="2">The sequence shown here is derived from an EMBL/GenBank/DDBJ whole genome shotgun (WGS) entry which is preliminary data.</text>
</comment>
<evidence type="ECO:0000313" key="3">
    <source>
        <dbReference type="Proteomes" id="UP000318478"/>
    </source>
</evidence>
<evidence type="ECO:0000313" key="2">
    <source>
        <dbReference type="EMBL" id="TWT66750.1"/>
    </source>
</evidence>
<feature type="chain" id="PRO_5022819020" description="PEP-CTERM protein-sorting domain-containing protein" evidence="1">
    <location>
        <begin position="23"/>
        <end position="334"/>
    </location>
</feature>
<evidence type="ECO:0000256" key="1">
    <source>
        <dbReference type="SAM" id="SignalP"/>
    </source>
</evidence>
<evidence type="ECO:0008006" key="4">
    <source>
        <dbReference type="Google" id="ProtNLM"/>
    </source>
</evidence>
<dbReference type="Proteomes" id="UP000318478">
    <property type="component" value="Unassembled WGS sequence"/>
</dbReference>
<keyword evidence="3" id="KW-1185">Reference proteome</keyword>
<keyword evidence="1" id="KW-0732">Signal</keyword>
<proteinExistence type="predicted"/>
<accession>A0A5C5XV48</accession>
<dbReference type="OrthoDB" id="274681at2"/>
<sequence precursor="true">MFWRQTKILLLMLLVGQAPAGAAPAQFWLSLDDHNATGPAVATGVGADGVALRVHVWARPQTAGSTQMENFSLNIVSSSTDFDIDADTVEVYNPVLASSRPRFEFVNDSAEGLIGVDSGLPLGFNRGIAGLQGFTFDSSAADGFGGVCDTKDAYCDDSSGVESWLVASFSLVPSASVGSAELYLQVGLNGMSHAGEFPGDMEVTFGVDSIGAAPPPYDPENDYHLIHGDDDPDAVVSFVKLGDYDADGDVDTDDYTVWESEYAGGNYAADGTFDRIVDAADYTVWRDNLPASPGPAAATTIPAPSGAGCLLGVGVAAATRRRRGSRPLASSATG</sequence>
<feature type="signal peptide" evidence="1">
    <location>
        <begin position="1"/>
        <end position="22"/>
    </location>
</feature>
<dbReference type="AlphaFoldDB" id="A0A5C5XV48"/>
<gene>
    <name evidence="2" type="ORF">Pla123a_46380</name>
</gene>
<protein>
    <recommendedName>
        <fullName evidence="4">PEP-CTERM protein-sorting domain-containing protein</fullName>
    </recommendedName>
</protein>
<reference evidence="2 3" key="1">
    <citation type="submission" date="2019-02" db="EMBL/GenBank/DDBJ databases">
        <title>Deep-cultivation of Planctomycetes and their phenomic and genomic characterization uncovers novel biology.</title>
        <authorList>
            <person name="Wiegand S."/>
            <person name="Jogler M."/>
            <person name="Boedeker C."/>
            <person name="Pinto D."/>
            <person name="Vollmers J."/>
            <person name="Rivas-Marin E."/>
            <person name="Kohn T."/>
            <person name="Peeters S.H."/>
            <person name="Heuer A."/>
            <person name="Rast P."/>
            <person name="Oberbeckmann S."/>
            <person name="Bunk B."/>
            <person name="Jeske O."/>
            <person name="Meyerdierks A."/>
            <person name="Storesund J.E."/>
            <person name="Kallscheuer N."/>
            <person name="Luecker S."/>
            <person name="Lage O.M."/>
            <person name="Pohl T."/>
            <person name="Merkel B.J."/>
            <person name="Hornburger P."/>
            <person name="Mueller R.-W."/>
            <person name="Bruemmer F."/>
            <person name="Labrenz M."/>
            <person name="Spormann A.M."/>
            <person name="Op Den Camp H."/>
            <person name="Overmann J."/>
            <person name="Amann R."/>
            <person name="Jetten M.S.M."/>
            <person name="Mascher T."/>
            <person name="Medema M.H."/>
            <person name="Devos D.P."/>
            <person name="Kaster A.-K."/>
            <person name="Ovreas L."/>
            <person name="Rohde M."/>
            <person name="Galperin M.Y."/>
            <person name="Jogler C."/>
        </authorList>
    </citation>
    <scope>NUCLEOTIDE SEQUENCE [LARGE SCALE GENOMIC DNA]</scope>
    <source>
        <strain evidence="2 3">Pla123a</strain>
    </source>
</reference>
<organism evidence="2 3">
    <name type="scientific">Posidoniimonas polymericola</name>
    <dbReference type="NCBI Taxonomy" id="2528002"/>
    <lineage>
        <taxon>Bacteria</taxon>
        <taxon>Pseudomonadati</taxon>
        <taxon>Planctomycetota</taxon>
        <taxon>Planctomycetia</taxon>
        <taxon>Pirellulales</taxon>
        <taxon>Lacipirellulaceae</taxon>
        <taxon>Posidoniimonas</taxon>
    </lineage>
</organism>
<name>A0A5C5XV48_9BACT</name>
<dbReference type="RefSeq" id="WP_146591409.1">
    <property type="nucleotide sequence ID" value="NZ_SJPO01000015.1"/>
</dbReference>